<dbReference type="CDD" id="cd05374">
    <property type="entry name" value="17beta-HSD-like_SDR_c"/>
    <property type="match status" value="1"/>
</dbReference>
<dbReference type="OMA" id="LGAWKMR"/>
<proteinExistence type="inferred from homology"/>
<dbReference type="PANTHER" id="PTHR44169:SF6">
    <property type="entry name" value="NADPH-DEPENDENT 1-ACYLDIHYDROXYACETONE PHOSPHATE REDUCTASE"/>
    <property type="match status" value="1"/>
</dbReference>
<dbReference type="InterPro" id="IPR036291">
    <property type="entry name" value="NAD(P)-bd_dom_sf"/>
</dbReference>
<accession>A0A5M3M9W7</accession>
<gene>
    <name evidence="6" type="ORF">CONPUDRAFT_131679</name>
</gene>
<dbReference type="InterPro" id="IPR020904">
    <property type="entry name" value="Sc_DH/Rdtase_CS"/>
</dbReference>
<sequence length="276" mass="30022">MASPDAKVVLVTGCSQGGIGYFLCQRFAQEGCLVHATARRLDSMEGLDKSRTWKHTMDVTNGQNVRDVVEEVLGQHGRIDVLVNNAGAIAVGTLVDVPIETVQSTFETNTFAILRTAKAVIPSMAKRKRGLIVNISSVTGEFPTPWNGVYCASKAAAHSLTEVLCMECQPLGVDVMLVAPGQIKSNISTNMAAHFKMPEDTLYAEYTDKIIQRMNVSQGPGSLPTAEFARRVVSRALSARPPRYMRLGGGAAFVGILAWLPRSLVLWISWRLFGKK</sequence>
<dbReference type="PROSITE" id="PS00061">
    <property type="entry name" value="ADH_SHORT"/>
    <property type="match status" value="1"/>
</dbReference>
<dbReference type="SUPFAM" id="SSF51735">
    <property type="entry name" value="NAD(P)-binding Rossmann-fold domains"/>
    <property type="match status" value="1"/>
</dbReference>
<dbReference type="RefSeq" id="XP_007774169.1">
    <property type="nucleotide sequence ID" value="XM_007775979.1"/>
</dbReference>
<evidence type="ECO:0000256" key="3">
    <source>
        <dbReference type="ARBA" id="ARBA00023002"/>
    </source>
</evidence>
<comment type="similarity">
    <text evidence="1 4">Belongs to the short-chain dehydrogenases/reductases (SDR) family.</text>
</comment>
<evidence type="ECO:0000256" key="5">
    <source>
        <dbReference type="SAM" id="Phobius"/>
    </source>
</evidence>
<evidence type="ECO:0000313" key="7">
    <source>
        <dbReference type="Proteomes" id="UP000053558"/>
    </source>
</evidence>
<dbReference type="KEGG" id="cput:CONPUDRAFT_131679"/>
<keyword evidence="3" id="KW-0560">Oxidoreductase</keyword>
<dbReference type="GeneID" id="19200363"/>
<dbReference type="GO" id="GO:0016491">
    <property type="term" value="F:oxidoreductase activity"/>
    <property type="evidence" value="ECO:0007669"/>
    <property type="project" value="UniProtKB-KW"/>
</dbReference>
<dbReference type="GO" id="GO:0005783">
    <property type="term" value="C:endoplasmic reticulum"/>
    <property type="evidence" value="ECO:0007669"/>
    <property type="project" value="TreeGrafter"/>
</dbReference>
<name>A0A5M3M9W7_CONPW</name>
<protein>
    <submittedName>
        <fullName evidence="6">Oxidoreductase</fullName>
    </submittedName>
</protein>
<keyword evidence="5" id="KW-0812">Transmembrane</keyword>
<keyword evidence="2" id="KW-0521">NADP</keyword>
<comment type="caution">
    <text evidence="6">The sequence shown here is derived from an EMBL/GenBank/DDBJ whole genome shotgun (WGS) entry which is preliminary data.</text>
</comment>
<dbReference type="InterPro" id="IPR002347">
    <property type="entry name" value="SDR_fam"/>
</dbReference>
<dbReference type="PANTHER" id="PTHR44169">
    <property type="entry name" value="NADPH-DEPENDENT 1-ACYLDIHYDROXYACETONE PHOSPHATE REDUCTASE"/>
    <property type="match status" value="1"/>
</dbReference>
<dbReference type="EMBL" id="JH711588">
    <property type="protein sequence ID" value="EIW75441.1"/>
    <property type="molecule type" value="Genomic_DNA"/>
</dbReference>
<dbReference type="Proteomes" id="UP000053558">
    <property type="component" value="Unassembled WGS sequence"/>
</dbReference>
<dbReference type="PRINTS" id="PR00081">
    <property type="entry name" value="GDHRDH"/>
</dbReference>
<dbReference type="Pfam" id="PF00106">
    <property type="entry name" value="adh_short"/>
    <property type="match status" value="1"/>
</dbReference>
<keyword evidence="5" id="KW-0472">Membrane</keyword>
<dbReference type="FunFam" id="3.40.50.720:FF:000261">
    <property type="entry name" value="NADPH-dependent 1-acyldihydroxyacetone phosphate reductase"/>
    <property type="match status" value="1"/>
</dbReference>
<reference evidence="7" key="1">
    <citation type="journal article" date="2012" name="Science">
        <title>The Paleozoic origin of enzymatic lignin decomposition reconstructed from 31 fungal genomes.</title>
        <authorList>
            <person name="Floudas D."/>
            <person name="Binder M."/>
            <person name="Riley R."/>
            <person name="Barry K."/>
            <person name="Blanchette R.A."/>
            <person name="Henrissat B."/>
            <person name="Martinez A.T."/>
            <person name="Otillar R."/>
            <person name="Spatafora J.W."/>
            <person name="Yadav J.S."/>
            <person name="Aerts A."/>
            <person name="Benoit I."/>
            <person name="Boyd A."/>
            <person name="Carlson A."/>
            <person name="Copeland A."/>
            <person name="Coutinho P.M."/>
            <person name="de Vries R.P."/>
            <person name="Ferreira P."/>
            <person name="Findley K."/>
            <person name="Foster B."/>
            <person name="Gaskell J."/>
            <person name="Glotzer D."/>
            <person name="Gorecki P."/>
            <person name="Heitman J."/>
            <person name="Hesse C."/>
            <person name="Hori C."/>
            <person name="Igarashi K."/>
            <person name="Jurgens J.A."/>
            <person name="Kallen N."/>
            <person name="Kersten P."/>
            <person name="Kohler A."/>
            <person name="Kuees U."/>
            <person name="Kumar T.K.A."/>
            <person name="Kuo A."/>
            <person name="LaButti K."/>
            <person name="Larrondo L.F."/>
            <person name="Lindquist E."/>
            <person name="Ling A."/>
            <person name="Lombard V."/>
            <person name="Lucas S."/>
            <person name="Lundell T."/>
            <person name="Martin R."/>
            <person name="McLaughlin D.J."/>
            <person name="Morgenstern I."/>
            <person name="Morin E."/>
            <person name="Murat C."/>
            <person name="Nagy L.G."/>
            <person name="Nolan M."/>
            <person name="Ohm R.A."/>
            <person name="Patyshakuliyeva A."/>
            <person name="Rokas A."/>
            <person name="Ruiz-Duenas F.J."/>
            <person name="Sabat G."/>
            <person name="Salamov A."/>
            <person name="Samejima M."/>
            <person name="Schmutz J."/>
            <person name="Slot J.C."/>
            <person name="St John F."/>
            <person name="Stenlid J."/>
            <person name="Sun H."/>
            <person name="Sun S."/>
            <person name="Syed K."/>
            <person name="Tsang A."/>
            <person name="Wiebenga A."/>
            <person name="Young D."/>
            <person name="Pisabarro A."/>
            <person name="Eastwood D.C."/>
            <person name="Martin F."/>
            <person name="Cullen D."/>
            <person name="Grigoriev I.V."/>
            <person name="Hibbett D.S."/>
        </authorList>
    </citation>
    <scope>NUCLEOTIDE SEQUENCE [LARGE SCALE GENOMIC DNA]</scope>
    <source>
        <strain evidence="7">RWD-64-598 SS2</strain>
    </source>
</reference>
<dbReference type="AlphaFoldDB" id="A0A5M3M9W7"/>
<dbReference type="Gene3D" id="3.40.50.720">
    <property type="entry name" value="NAD(P)-binding Rossmann-like Domain"/>
    <property type="match status" value="1"/>
</dbReference>
<evidence type="ECO:0000256" key="2">
    <source>
        <dbReference type="ARBA" id="ARBA00022857"/>
    </source>
</evidence>
<keyword evidence="7" id="KW-1185">Reference proteome</keyword>
<evidence type="ECO:0000256" key="1">
    <source>
        <dbReference type="ARBA" id="ARBA00006484"/>
    </source>
</evidence>
<dbReference type="PRINTS" id="PR00080">
    <property type="entry name" value="SDRFAMILY"/>
</dbReference>
<keyword evidence="5" id="KW-1133">Transmembrane helix</keyword>
<organism evidence="6 7">
    <name type="scientific">Coniophora puteana (strain RWD-64-598)</name>
    <name type="common">Brown rot fungus</name>
    <dbReference type="NCBI Taxonomy" id="741705"/>
    <lineage>
        <taxon>Eukaryota</taxon>
        <taxon>Fungi</taxon>
        <taxon>Dikarya</taxon>
        <taxon>Basidiomycota</taxon>
        <taxon>Agaricomycotina</taxon>
        <taxon>Agaricomycetes</taxon>
        <taxon>Agaricomycetidae</taxon>
        <taxon>Boletales</taxon>
        <taxon>Coniophorineae</taxon>
        <taxon>Coniophoraceae</taxon>
        <taxon>Coniophora</taxon>
    </lineage>
</organism>
<evidence type="ECO:0000313" key="6">
    <source>
        <dbReference type="EMBL" id="EIW75441.1"/>
    </source>
</evidence>
<feature type="transmembrane region" description="Helical" evidence="5">
    <location>
        <begin position="247"/>
        <end position="270"/>
    </location>
</feature>
<dbReference type="OrthoDB" id="2102561at2759"/>
<evidence type="ECO:0000256" key="4">
    <source>
        <dbReference type="RuleBase" id="RU000363"/>
    </source>
</evidence>